<accession>A0ACB8A9F1</accession>
<evidence type="ECO:0000313" key="2">
    <source>
        <dbReference type="Proteomes" id="UP000790377"/>
    </source>
</evidence>
<gene>
    <name evidence="1" type="ORF">BJ138DRAFT_1114711</name>
</gene>
<dbReference type="EMBL" id="MU267744">
    <property type="protein sequence ID" value="KAH7909728.1"/>
    <property type="molecule type" value="Genomic_DNA"/>
</dbReference>
<comment type="caution">
    <text evidence="1">The sequence shown here is derived from an EMBL/GenBank/DDBJ whole genome shotgun (WGS) entry which is preliminary data.</text>
</comment>
<proteinExistence type="predicted"/>
<organism evidence="1 2">
    <name type="scientific">Hygrophoropsis aurantiaca</name>
    <dbReference type="NCBI Taxonomy" id="72124"/>
    <lineage>
        <taxon>Eukaryota</taxon>
        <taxon>Fungi</taxon>
        <taxon>Dikarya</taxon>
        <taxon>Basidiomycota</taxon>
        <taxon>Agaricomycotina</taxon>
        <taxon>Agaricomycetes</taxon>
        <taxon>Agaricomycetidae</taxon>
        <taxon>Boletales</taxon>
        <taxon>Coniophorineae</taxon>
        <taxon>Hygrophoropsidaceae</taxon>
        <taxon>Hygrophoropsis</taxon>
    </lineage>
</organism>
<keyword evidence="2" id="KW-1185">Reference proteome</keyword>
<dbReference type="Proteomes" id="UP000790377">
    <property type="component" value="Unassembled WGS sequence"/>
</dbReference>
<protein>
    <submittedName>
        <fullName evidence="1">Uncharacterized protein</fullName>
    </submittedName>
</protein>
<sequence length="418" mass="48489">MSSHNRNPNGRNQHGEVLKANDETLANALKQYHREDMSCNKKISQRLLADYQITMGEWTVKRRRKELGLTGSGVTTKAMPRQEAKQLVVSQMDKDPNRRHGVRTIKHKVAFQNGVQLTRKFVSDIMHEHDSEGFQLREPTAKKIFRVEKIPYGIHNRWTGDGHDKLYKIGFPLWAVLDEDTGKWLGAWVVPSNRMGEIIAYLFLCLVEKFEGVPLQFTTDCGSETTKLYGLCNALREMFHPDYNLRELPAHIYLRSIHNIVVERSWLRLRLDWGDNVVTFFNKGIEDGFYNPDDLNQYELCQWLWPKLLRKDLQDMMDFRNSAPMRKNKHKKGPSGMSRNEAFSLYENWGGRNCLLPVDVAVIREIKEAMGGDALLDFVTPEFSQRAQAAYDTLNIVDLTLENVWHVFRALHPLVFVE</sequence>
<name>A0ACB8A9F1_9AGAM</name>
<reference evidence="1" key="1">
    <citation type="journal article" date="2021" name="New Phytol.">
        <title>Evolutionary innovations through gain and loss of genes in the ectomycorrhizal Boletales.</title>
        <authorList>
            <person name="Wu G."/>
            <person name="Miyauchi S."/>
            <person name="Morin E."/>
            <person name="Kuo A."/>
            <person name="Drula E."/>
            <person name="Varga T."/>
            <person name="Kohler A."/>
            <person name="Feng B."/>
            <person name="Cao Y."/>
            <person name="Lipzen A."/>
            <person name="Daum C."/>
            <person name="Hundley H."/>
            <person name="Pangilinan J."/>
            <person name="Johnson J."/>
            <person name="Barry K."/>
            <person name="LaButti K."/>
            <person name="Ng V."/>
            <person name="Ahrendt S."/>
            <person name="Min B."/>
            <person name="Choi I.G."/>
            <person name="Park H."/>
            <person name="Plett J.M."/>
            <person name="Magnuson J."/>
            <person name="Spatafora J.W."/>
            <person name="Nagy L.G."/>
            <person name="Henrissat B."/>
            <person name="Grigoriev I.V."/>
            <person name="Yang Z.L."/>
            <person name="Xu J."/>
            <person name="Martin F.M."/>
        </authorList>
    </citation>
    <scope>NUCLEOTIDE SEQUENCE</scope>
    <source>
        <strain evidence="1">ATCC 28755</strain>
    </source>
</reference>
<evidence type="ECO:0000313" key="1">
    <source>
        <dbReference type="EMBL" id="KAH7909728.1"/>
    </source>
</evidence>